<keyword evidence="2" id="KW-1185">Reference proteome</keyword>
<evidence type="ECO:0000313" key="1">
    <source>
        <dbReference type="EMBL" id="TYH71995.1"/>
    </source>
</evidence>
<protein>
    <submittedName>
        <fullName evidence="1">Uncharacterized protein</fullName>
    </submittedName>
</protein>
<name>A0A5D2KYV6_GOSTO</name>
<organism evidence="1 2">
    <name type="scientific">Gossypium tomentosum</name>
    <name type="common">Hawaiian cotton</name>
    <name type="synonym">Gossypium sandvicense</name>
    <dbReference type="NCBI Taxonomy" id="34277"/>
    <lineage>
        <taxon>Eukaryota</taxon>
        <taxon>Viridiplantae</taxon>
        <taxon>Streptophyta</taxon>
        <taxon>Embryophyta</taxon>
        <taxon>Tracheophyta</taxon>
        <taxon>Spermatophyta</taxon>
        <taxon>Magnoliopsida</taxon>
        <taxon>eudicotyledons</taxon>
        <taxon>Gunneridae</taxon>
        <taxon>Pentapetalae</taxon>
        <taxon>rosids</taxon>
        <taxon>malvids</taxon>
        <taxon>Malvales</taxon>
        <taxon>Malvaceae</taxon>
        <taxon>Malvoideae</taxon>
        <taxon>Gossypium</taxon>
    </lineage>
</organism>
<gene>
    <name evidence="1" type="ORF">ES332_D05G223200v1</name>
</gene>
<dbReference type="Proteomes" id="UP000322667">
    <property type="component" value="Chromosome D05"/>
</dbReference>
<proteinExistence type="predicted"/>
<sequence>MVHPDWDMCKDPARCDGDGHHLGTSTLRPGILFCLKSITSKKAKVWCCEMEQGESST</sequence>
<dbReference type="AlphaFoldDB" id="A0A5D2KYV6"/>
<evidence type="ECO:0000313" key="2">
    <source>
        <dbReference type="Proteomes" id="UP000322667"/>
    </source>
</evidence>
<accession>A0A5D2KYV6</accession>
<reference evidence="1 2" key="1">
    <citation type="submission" date="2019-07" db="EMBL/GenBank/DDBJ databases">
        <title>WGS assembly of Gossypium tomentosum.</title>
        <authorList>
            <person name="Chen Z.J."/>
            <person name="Sreedasyam A."/>
            <person name="Ando A."/>
            <person name="Song Q."/>
            <person name="De L."/>
            <person name="Hulse-Kemp A."/>
            <person name="Ding M."/>
            <person name="Ye W."/>
            <person name="Kirkbride R."/>
            <person name="Jenkins J."/>
            <person name="Plott C."/>
            <person name="Lovell J."/>
            <person name="Lin Y.-M."/>
            <person name="Vaughn R."/>
            <person name="Liu B."/>
            <person name="Li W."/>
            <person name="Simpson S."/>
            <person name="Scheffler B."/>
            <person name="Saski C."/>
            <person name="Grover C."/>
            <person name="Hu G."/>
            <person name="Conover J."/>
            <person name="Carlson J."/>
            <person name="Shu S."/>
            <person name="Boston L."/>
            <person name="Williams M."/>
            <person name="Peterson D."/>
            <person name="Mcgee K."/>
            <person name="Jones D."/>
            <person name="Wendel J."/>
            <person name="Stelly D."/>
            <person name="Grimwood J."/>
            <person name="Schmutz J."/>
        </authorList>
    </citation>
    <scope>NUCLEOTIDE SEQUENCE [LARGE SCALE GENOMIC DNA]</scope>
    <source>
        <strain evidence="1">7179.01</strain>
    </source>
</reference>
<dbReference type="EMBL" id="CM017627">
    <property type="protein sequence ID" value="TYH71995.1"/>
    <property type="molecule type" value="Genomic_DNA"/>
</dbReference>